<feature type="transmembrane region" description="Helical" evidence="17">
    <location>
        <begin position="671"/>
        <end position="693"/>
    </location>
</feature>
<evidence type="ECO:0000256" key="17">
    <source>
        <dbReference type="RuleBase" id="RU000687"/>
    </source>
</evidence>
<feature type="transmembrane region" description="Helical" evidence="17">
    <location>
        <begin position="388"/>
        <end position="411"/>
    </location>
</feature>
<dbReference type="PANTHER" id="PTHR18945">
    <property type="entry name" value="NEUROTRANSMITTER GATED ION CHANNEL"/>
    <property type="match status" value="1"/>
</dbReference>
<keyword evidence="21" id="KW-1185">Reference proteome</keyword>
<dbReference type="PROSITE" id="PS00236">
    <property type="entry name" value="NEUROTR_ION_CHANNEL"/>
    <property type="match status" value="1"/>
</dbReference>
<dbReference type="InterPro" id="IPR036719">
    <property type="entry name" value="Neuro-gated_channel_TM_sf"/>
</dbReference>
<dbReference type="GO" id="GO:0004888">
    <property type="term" value="F:transmembrane signaling receptor activity"/>
    <property type="evidence" value="ECO:0007669"/>
    <property type="project" value="InterPro"/>
</dbReference>
<dbReference type="KEGG" id="dpte:113791374"/>
<keyword evidence="8 17" id="KW-0406">Ion transport</keyword>
<gene>
    <name evidence="22" type="primary">LOC113791374</name>
</gene>
<evidence type="ECO:0000259" key="20">
    <source>
        <dbReference type="Pfam" id="PF02932"/>
    </source>
</evidence>
<dbReference type="OMA" id="ERRLFNY"/>
<keyword evidence="14" id="KW-1071">Ligand-gated ion channel</keyword>
<keyword evidence="3 17" id="KW-0813">Transport</keyword>
<keyword evidence="5 17" id="KW-0812">Transmembrane</keyword>
<dbReference type="InterPro" id="IPR036734">
    <property type="entry name" value="Neur_chan_lig-bd_sf"/>
</dbReference>
<keyword evidence="9 17" id="KW-0472">Membrane</keyword>
<dbReference type="GO" id="GO:0045211">
    <property type="term" value="C:postsynaptic membrane"/>
    <property type="evidence" value="ECO:0007669"/>
    <property type="project" value="UniProtKB-SubCell"/>
</dbReference>
<evidence type="ECO:0000256" key="11">
    <source>
        <dbReference type="ARBA" id="ARBA00023170"/>
    </source>
</evidence>
<evidence type="ECO:0000256" key="8">
    <source>
        <dbReference type="ARBA" id="ARBA00023065"/>
    </source>
</evidence>
<comment type="function">
    <text evidence="1">After binding acetylcholine, the AChR responds by an extensive change in conformation that affects all subunits and leads to opening of an ion-conducting channel across the plasma membrane.</text>
</comment>
<feature type="compositionally biased region" description="Low complexity" evidence="18">
    <location>
        <begin position="611"/>
        <end position="629"/>
    </location>
</feature>
<feature type="transmembrane region" description="Helical" evidence="17">
    <location>
        <begin position="358"/>
        <end position="376"/>
    </location>
</feature>
<dbReference type="RefSeq" id="XP_027196944.1">
    <property type="nucleotide sequence ID" value="XM_027341143.1"/>
</dbReference>
<dbReference type="InterPro" id="IPR006029">
    <property type="entry name" value="Neurotrans-gated_channel_TM"/>
</dbReference>
<dbReference type="SUPFAM" id="SSF63712">
    <property type="entry name" value="Nicotinic receptor ligand binding domain-like"/>
    <property type="match status" value="1"/>
</dbReference>
<dbReference type="SUPFAM" id="SSF90112">
    <property type="entry name" value="Neurotransmitter-gated ion-channel transmembrane pore"/>
    <property type="match status" value="1"/>
</dbReference>
<evidence type="ECO:0000256" key="4">
    <source>
        <dbReference type="ARBA" id="ARBA00022475"/>
    </source>
</evidence>
<evidence type="ECO:0000256" key="16">
    <source>
        <dbReference type="ARBA" id="ARBA00034104"/>
    </source>
</evidence>
<keyword evidence="11" id="KW-0675">Receptor</keyword>
<sequence>MFKVIFNSTTKSMCSNIIIFIILTIASITELYSRILIDGLSPPCFPSSILNGVEAVILNTNLPSRTTTIGNKPSKPPSTMGKYPRFNQNQNSHYQNRYQTSPIDGSQSSIDFSNEQMNDERRLFNYLMRNYDNTIRPVRNASKPINIRLGITLTQIFDLDEKNQVLTTNVWLDQEWIDEFLQWNSSEFGNISKIRIPCQSIWLPDIVLYNNADDYTRGYMNSRAIIEPNGNVFWPPPTKFRSTCQVDVTYFPFDDQICLMKLGSWIYDGLTVNIENRTQNVDLSNYVSNGEWDLIGTKLVRNVVYYPCCFEPFPDVTITIIIRRKILYYMYNVIIPCIMMSLLTLLVFCLPPESGEKIALGVTVLLAFSVFMLAISEKLPETSESIPLLGVYLTVVMGIASISIVMTVVVLNFHYCSPINKHELPDWIKSLIINDDKNIYNDYYMARSLLSTTTTIKQTTDSNPHSHHRYPQQQQQYLNPNMNDEIFYLRNNNQRTPSIITNSGIQFSNLLDNNNDDKSSTMATTTNNNNRQLLNTITPILCAQTVNRLMNDRQKMAAAVSANNDEYYAASMNNCRHRCKINQQNSDSGDVDNHKNPSYHQHQQQPPPGPSSSSTTTTNQSDIVGSQQQQQQIEQELIKMVRYLIHRQEVDDNIGRRIHEWRLLSMYLDKILFWIFTITTVVTSIIFLLIIPIKRRGF</sequence>
<accession>A0A6P6XYB3</accession>
<feature type="region of interest" description="Disordered" evidence="18">
    <location>
        <begin position="582"/>
        <end position="629"/>
    </location>
</feature>
<protein>
    <submittedName>
        <fullName evidence="22">Acetylcholine receptor subunit alpha-type acr-16-like</fullName>
    </submittedName>
</protein>
<evidence type="ECO:0000256" key="7">
    <source>
        <dbReference type="ARBA" id="ARBA00023018"/>
    </source>
</evidence>
<name>A0A6P6XYB3_DERPT</name>
<evidence type="ECO:0000256" key="12">
    <source>
        <dbReference type="ARBA" id="ARBA00023180"/>
    </source>
</evidence>
<evidence type="ECO:0000256" key="3">
    <source>
        <dbReference type="ARBA" id="ARBA00022448"/>
    </source>
</evidence>
<evidence type="ECO:0000313" key="22">
    <source>
        <dbReference type="RefSeq" id="XP_027196944.1"/>
    </source>
</evidence>
<dbReference type="FunFam" id="1.20.58.390:FF:000043">
    <property type="entry name" value="AcetylCholine Receptor"/>
    <property type="match status" value="1"/>
</dbReference>
<dbReference type="PRINTS" id="PR00252">
    <property type="entry name" value="NRIONCHANNEL"/>
</dbReference>
<feature type="domain" description="Neurotransmitter-gated ion-channel ligand-binding" evidence="19">
    <location>
        <begin position="120"/>
        <end position="326"/>
    </location>
</feature>
<dbReference type="PRINTS" id="PR00254">
    <property type="entry name" value="NICOTINICR"/>
</dbReference>
<dbReference type="InterPro" id="IPR006201">
    <property type="entry name" value="Neur_channel"/>
</dbReference>
<keyword evidence="4" id="KW-1003">Cell membrane</keyword>
<dbReference type="InterPro" id="IPR002394">
    <property type="entry name" value="Nicotinic_acetylcholine_rcpt"/>
</dbReference>
<dbReference type="NCBIfam" id="TIGR00860">
    <property type="entry name" value="LIC"/>
    <property type="match status" value="1"/>
</dbReference>
<reference evidence="22" key="1">
    <citation type="submission" date="2025-08" db="UniProtKB">
        <authorList>
            <consortium name="RefSeq"/>
        </authorList>
    </citation>
    <scope>IDENTIFICATION</scope>
    <source>
        <strain evidence="22">Airmid</strain>
    </source>
</reference>
<keyword evidence="10" id="KW-1015">Disulfide bond</keyword>
<dbReference type="CDD" id="cd18997">
    <property type="entry name" value="LGIC_ECD_nAChR"/>
    <property type="match status" value="1"/>
</dbReference>
<dbReference type="InParanoid" id="A0A6P6XYB3"/>
<dbReference type="InterPro" id="IPR006202">
    <property type="entry name" value="Neur_chan_lig-bd"/>
</dbReference>
<evidence type="ECO:0000256" key="5">
    <source>
        <dbReference type="ARBA" id="ARBA00022692"/>
    </source>
</evidence>
<dbReference type="AlphaFoldDB" id="A0A6P6XYB3"/>
<dbReference type="InterPro" id="IPR038050">
    <property type="entry name" value="Neuro_actylchol_rec"/>
</dbReference>
<feature type="domain" description="Neurotransmitter-gated ion-channel transmembrane" evidence="20">
    <location>
        <begin position="518"/>
        <end position="686"/>
    </location>
</feature>
<dbReference type="Pfam" id="PF02932">
    <property type="entry name" value="Neur_chan_memb"/>
    <property type="match status" value="2"/>
</dbReference>
<dbReference type="Gene3D" id="1.20.58.390">
    <property type="entry name" value="Neurotransmitter-gated ion-channel transmembrane domain"/>
    <property type="match status" value="2"/>
</dbReference>
<evidence type="ECO:0000256" key="18">
    <source>
        <dbReference type="SAM" id="MobiDB-lite"/>
    </source>
</evidence>
<feature type="transmembrane region" description="Helical" evidence="17">
    <location>
        <begin position="328"/>
        <end position="351"/>
    </location>
</feature>
<dbReference type="Gene3D" id="2.70.170.10">
    <property type="entry name" value="Neurotransmitter-gated ion-channel ligand-binding domain"/>
    <property type="match status" value="1"/>
</dbReference>
<keyword evidence="15 17" id="KW-0407">Ion channel</keyword>
<dbReference type="Pfam" id="PF02931">
    <property type="entry name" value="Neur_chan_LBD"/>
    <property type="match status" value="1"/>
</dbReference>
<evidence type="ECO:0000256" key="6">
    <source>
        <dbReference type="ARBA" id="ARBA00022989"/>
    </source>
</evidence>
<evidence type="ECO:0000313" key="21">
    <source>
        <dbReference type="Proteomes" id="UP000515146"/>
    </source>
</evidence>
<proteinExistence type="inferred from homology"/>
<keyword evidence="6 17" id="KW-1133">Transmembrane helix</keyword>
<evidence type="ECO:0000256" key="1">
    <source>
        <dbReference type="ARBA" id="ARBA00003328"/>
    </source>
</evidence>
<evidence type="ECO:0000256" key="10">
    <source>
        <dbReference type="ARBA" id="ARBA00023157"/>
    </source>
</evidence>
<evidence type="ECO:0000259" key="19">
    <source>
        <dbReference type="Pfam" id="PF02931"/>
    </source>
</evidence>
<organism evidence="21 22">
    <name type="scientific">Dermatophagoides pteronyssinus</name>
    <name type="common">European house dust mite</name>
    <dbReference type="NCBI Taxonomy" id="6956"/>
    <lineage>
        <taxon>Eukaryota</taxon>
        <taxon>Metazoa</taxon>
        <taxon>Ecdysozoa</taxon>
        <taxon>Arthropoda</taxon>
        <taxon>Chelicerata</taxon>
        <taxon>Arachnida</taxon>
        <taxon>Acari</taxon>
        <taxon>Acariformes</taxon>
        <taxon>Sarcoptiformes</taxon>
        <taxon>Astigmata</taxon>
        <taxon>Psoroptidia</taxon>
        <taxon>Analgoidea</taxon>
        <taxon>Pyroglyphidae</taxon>
        <taxon>Dermatophagoidinae</taxon>
        <taxon>Dermatophagoides</taxon>
    </lineage>
</organism>
<evidence type="ECO:0000256" key="9">
    <source>
        <dbReference type="ARBA" id="ARBA00023136"/>
    </source>
</evidence>
<dbReference type="Proteomes" id="UP000515146">
    <property type="component" value="Unplaced"/>
</dbReference>
<keyword evidence="13" id="KW-0628">Postsynaptic cell membrane</keyword>
<evidence type="ECO:0000256" key="2">
    <source>
        <dbReference type="ARBA" id="ARBA00009237"/>
    </source>
</evidence>
<comment type="similarity">
    <text evidence="2">Belongs to the ligand-gated ion channel (TC 1.A.9) family. Acetylcholine receptor (TC 1.A.9.1) subfamily.</text>
</comment>
<keyword evidence="7" id="KW-0770">Synapse</keyword>
<evidence type="ECO:0000256" key="14">
    <source>
        <dbReference type="ARBA" id="ARBA00023286"/>
    </source>
</evidence>
<keyword evidence="12" id="KW-0325">Glycoprotein</keyword>
<dbReference type="InterPro" id="IPR018000">
    <property type="entry name" value="Neurotransmitter_ion_chnl_CS"/>
</dbReference>
<feature type="domain" description="Neurotransmitter-gated ion-channel transmembrane" evidence="20">
    <location>
        <begin position="333"/>
        <end position="440"/>
    </location>
</feature>
<dbReference type="FunFam" id="2.70.170.10:FF:000016">
    <property type="entry name" value="Nicotinic acetylcholine receptor subunit"/>
    <property type="match status" value="1"/>
</dbReference>
<evidence type="ECO:0000256" key="13">
    <source>
        <dbReference type="ARBA" id="ARBA00023257"/>
    </source>
</evidence>
<comment type="subcellular location">
    <subcellularLocation>
        <location evidence="16">Postsynaptic cell membrane</location>
        <topology evidence="16">Multi-pass membrane protein</topology>
    </subcellularLocation>
</comment>
<dbReference type="GO" id="GO:0022848">
    <property type="term" value="F:acetylcholine-gated monoatomic cation-selective channel activity"/>
    <property type="evidence" value="ECO:0007669"/>
    <property type="project" value="InterPro"/>
</dbReference>
<evidence type="ECO:0000256" key="15">
    <source>
        <dbReference type="ARBA" id="ARBA00023303"/>
    </source>
</evidence>
<dbReference type="OrthoDB" id="5975154at2759"/>
<dbReference type="CDD" id="cd19051">
    <property type="entry name" value="LGIC_TM_cation"/>
    <property type="match status" value="1"/>
</dbReference>